<comment type="catalytic activity">
    <reaction evidence="12 17">
        <text>L-valine + 2-oxoglutarate = 3-methyl-2-oxobutanoate + L-glutamate</text>
        <dbReference type="Rhea" id="RHEA:24813"/>
        <dbReference type="ChEBI" id="CHEBI:11851"/>
        <dbReference type="ChEBI" id="CHEBI:16810"/>
        <dbReference type="ChEBI" id="CHEBI:29985"/>
        <dbReference type="ChEBI" id="CHEBI:57762"/>
        <dbReference type="EC" id="2.6.1.42"/>
    </reaction>
</comment>
<protein>
    <recommendedName>
        <fullName evidence="17">Branched-chain-amino-acid aminotransferase</fullName>
        <shortName evidence="17">BCAT</shortName>
        <ecNumber evidence="17">2.6.1.42</ecNumber>
    </recommendedName>
</protein>
<comment type="catalytic activity">
    <reaction evidence="13 17">
        <text>L-isoleucine + 2-oxoglutarate = (S)-3-methyl-2-oxopentanoate + L-glutamate</text>
        <dbReference type="Rhea" id="RHEA:24801"/>
        <dbReference type="ChEBI" id="CHEBI:16810"/>
        <dbReference type="ChEBI" id="CHEBI:29985"/>
        <dbReference type="ChEBI" id="CHEBI:35146"/>
        <dbReference type="ChEBI" id="CHEBI:58045"/>
        <dbReference type="EC" id="2.6.1.42"/>
    </reaction>
</comment>
<keyword evidence="8 17" id="KW-0028">Amino-acid biosynthesis</keyword>
<comment type="catalytic activity">
    <reaction evidence="14 17">
        <text>L-leucine + 2-oxoglutarate = 4-methyl-2-oxopentanoate + L-glutamate</text>
        <dbReference type="Rhea" id="RHEA:18321"/>
        <dbReference type="ChEBI" id="CHEBI:16810"/>
        <dbReference type="ChEBI" id="CHEBI:17865"/>
        <dbReference type="ChEBI" id="CHEBI:29985"/>
        <dbReference type="ChEBI" id="CHEBI:57427"/>
        <dbReference type="EC" id="2.6.1.42"/>
    </reaction>
</comment>
<comment type="cofactor">
    <cofactor evidence="1 16">
        <name>pyridoxal 5'-phosphate</name>
        <dbReference type="ChEBI" id="CHEBI:597326"/>
    </cofactor>
</comment>
<evidence type="ECO:0000256" key="16">
    <source>
        <dbReference type="RuleBase" id="RU004516"/>
    </source>
</evidence>
<evidence type="ECO:0000256" key="1">
    <source>
        <dbReference type="ARBA" id="ARBA00001933"/>
    </source>
</evidence>
<dbReference type="InterPro" id="IPR043132">
    <property type="entry name" value="BCAT-like_C"/>
</dbReference>
<sequence>MAQVIYLNGEFVSKEDAKVSVYDHGFLYGDGIFEGIRIYEGNIFKCDEHLQRLYDSAKSIMLDIPLSYEEMEQALVETVKRNQLKNGYIRLIVSRGAGNLGLDPRRCPVANVIIIVEQLAIYKEEDYLNGLKIVSVSTRRNVPDALNPKIKSLNYLNNILVKIQANLAGVGEALMLNSQGYVAEGSGDNIFIVKNGVLTTPPSYVGALEGITRAVIMELCEQLGYKVKEEPFALHDVYVADEVFLTGTAAEVIAVREVDARIIGEGAAGPITTHLLQEFRKIVHVDGVKVPY</sequence>
<dbReference type="InterPro" id="IPR018300">
    <property type="entry name" value="Aminotrans_IV_CS"/>
</dbReference>
<comment type="caution">
    <text evidence="18">The sequence shown here is derived from an EMBL/GenBank/DDBJ whole genome shotgun (WGS) entry which is preliminary data.</text>
</comment>
<evidence type="ECO:0000256" key="13">
    <source>
        <dbReference type="ARBA" id="ARBA00048798"/>
    </source>
</evidence>
<evidence type="ECO:0000256" key="5">
    <source>
        <dbReference type="ARBA" id="ARBA00005072"/>
    </source>
</evidence>
<comment type="similarity">
    <text evidence="6 15">Belongs to the class-IV pyridoxal-phosphate-dependent aminotransferase family.</text>
</comment>
<evidence type="ECO:0000256" key="15">
    <source>
        <dbReference type="RuleBase" id="RU004106"/>
    </source>
</evidence>
<dbReference type="GO" id="GO:0004084">
    <property type="term" value="F:branched-chain-amino-acid transaminase activity"/>
    <property type="evidence" value="ECO:0007669"/>
    <property type="project" value="UniProtKB-EC"/>
</dbReference>
<keyword evidence="19" id="KW-1185">Reference proteome</keyword>
<evidence type="ECO:0000256" key="9">
    <source>
        <dbReference type="ARBA" id="ARBA00022679"/>
    </source>
</evidence>
<comment type="pathway">
    <text evidence="4 17">Amino-acid biosynthesis; L-valine biosynthesis; L-valine from pyruvate: step 4/4.</text>
</comment>
<dbReference type="InterPro" id="IPR005785">
    <property type="entry name" value="B_amino_transI"/>
</dbReference>
<dbReference type="CDD" id="cd01558">
    <property type="entry name" value="D-AAT_like"/>
    <property type="match status" value="1"/>
</dbReference>
<dbReference type="Pfam" id="PF01063">
    <property type="entry name" value="Aminotran_4"/>
    <property type="match status" value="1"/>
</dbReference>
<dbReference type="NCBIfam" id="TIGR01122">
    <property type="entry name" value="ilvE_I"/>
    <property type="match status" value="1"/>
</dbReference>
<gene>
    <name evidence="17 18" type="primary">ilvE</name>
    <name evidence="18" type="ORF">ACFSUC_02445</name>
</gene>
<evidence type="ECO:0000313" key="18">
    <source>
        <dbReference type="EMBL" id="MFD2670466.1"/>
    </source>
</evidence>
<dbReference type="NCBIfam" id="NF006185">
    <property type="entry name" value="PRK08320.1"/>
    <property type="match status" value="1"/>
</dbReference>
<comment type="function">
    <text evidence="2 17">Acts on leucine, isoleucine and valine.</text>
</comment>
<dbReference type="InterPro" id="IPR001544">
    <property type="entry name" value="Aminotrans_IV"/>
</dbReference>
<dbReference type="EC" id="2.6.1.42" evidence="17"/>
<evidence type="ECO:0000256" key="11">
    <source>
        <dbReference type="ARBA" id="ARBA00023304"/>
    </source>
</evidence>
<comment type="pathway">
    <text evidence="5 17">Amino-acid biosynthesis; L-leucine biosynthesis; L-leucine from 3-methyl-2-oxobutanoate: step 4/4.</text>
</comment>
<evidence type="ECO:0000256" key="2">
    <source>
        <dbReference type="ARBA" id="ARBA00003109"/>
    </source>
</evidence>
<evidence type="ECO:0000256" key="12">
    <source>
        <dbReference type="ARBA" id="ARBA00048212"/>
    </source>
</evidence>
<dbReference type="NCBIfam" id="NF005146">
    <property type="entry name" value="PRK06606.1"/>
    <property type="match status" value="1"/>
</dbReference>
<reference evidence="19" key="1">
    <citation type="journal article" date="2019" name="Int. J. Syst. Evol. Microbiol.">
        <title>The Global Catalogue of Microorganisms (GCM) 10K type strain sequencing project: providing services to taxonomists for standard genome sequencing and annotation.</title>
        <authorList>
            <consortium name="The Broad Institute Genomics Platform"/>
            <consortium name="The Broad Institute Genome Sequencing Center for Infectious Disease"/>
            <person name="Wu L."/>
            <person name="Ma J."/>
        </authorList>
    </citation>
    <scope>NUCLEOTIDE SEQUENCE [LARGE SCALE GENOMIC DNA]</scope>
    <source>
        <strain evidence="19">KCTC 33676</strain>
    </source>
</reference>
<dbReference type="PANTHER" id="PTHR42743">
    <property type="entry name" value="AMINO-ACID AMINOTRANSFERASE"/>
    <property type="match status" value="1"/>
</dbReference>
<keyword evidence="9 17" id="KW-0808">Transferase</keyword>
<dbReference type="Gene3D" id="3.30.470.10">
    <property type="match status" value="1"/>
</dbReference>
<dbReference type="InterPro" id="IPR050571">
    <property type="entry name" value="Class-IV_PLP-Dep_Aminotrnsfr"/>
</dbReference>
<dbReference type="InterPro" id="IPR043131">
    <property type="entry name" value="BCAT-like_N"/>
</dbReference>
<dbReference type="SUPFAM" id="SSF56752">
    <property type="entry name" value="D-aminoacid aminotransferase-like PLP-dependent enzymes"/>
    <property type="match status" value="1"/>
</dbReference>
<evidence type="ECO:0000256" key="6">
    <source>
        <dbReference type="ARBA" id="ARBA00009320"/>
    </source>
</evidence>
<evidence type="ECO:0000256" key="17">
    <source>
        <dbReference type="RuleBase" id="RU364094"/>
    </source>
</evidence>
<evidence type="ECO:0000256" key="10">
    <source>
        <dbReference type="ARBA" id="ARBA00022898"/>
    </source>
</evidence>
<dbReference type="EMBL" id="JBHUMM010000002">
    <property type="protein sequence ID" value="MFD2670466.1"/>
    <property type="molecule type" value="Genomic_DNA"/>
</dbReference>
<keyword evidence="10 16" id="KW-0663">Pyridoxal phosphate</keyword>
<dbReference type="Gene3D" id="3.20.10.10">
    <property type="entry name" value="D-amino Acid Aminotransferase, subunit A, domain 2"/>
    <property type="match status" value="1"/>
</dbReference>
<evidence type="ECO:0000256" key="8">
    <source>
        <dbReference type="ARBA" id="ARBA00022605"/>
    </source>
</evidence>
<comment type="pathway">
    <text evidence="3 17">Amino-acid biosynthesis; L-isoleucine biosynthesis; L-isoleucine from 2-oxobutanoate: step 4/4.</text>
</comment>
<keyword evidence="7 17" id="KW-0032">Aminotransferase</keyword>
<name>A0ABW5R6V7_9BACL</name>
<dbReference type="Proteomes" id="UP001597497">
    <property type="component" value="Unassembled WGS sequence"/>
</dbReference>
<accession>A0ABW5R6V7</accession>
<keyword evidence="11 17" id="KW-0100">Branched-chain amino acid biosynthesis</keyword>
<dbReference type="PANTHER" id="PTHR42743:SF11">
    <property type="entry name" value="AMINODEOXYCHORISMATE LYASE"/>
    <property type="match status" value="1"/>
</dbReference>
<dbReference type="InterPro" id="IPR036038">
    <property type="entry name" value="Aminotransferase-like"/>
</dbReference>
<proteinExistence type="inferred from homology"/>
<evidence type="ECO:0000256" key="7">
    <source>
        <dbReference type="ARBA" id="ARBA00022576"/>
    </source>
</evidence>
<evidence type="ECO:0000313" key="19">
    <source>
        <dbReference type="Proteomes" id="UP001597497"/>
    </source>
</evidence>
<evidence type="ECO:0000256" key="3">
    <source>
        <dbReference type="ARBA" id="ARBA00004824"/>
    </source>
</evidence>
<dbReference type="RefSeq" id="WP_379927853.1">
    <property type="nucleotide sequence ID" value="NZ_JBHUMM010000002.1"/>
</dbReference>
<dbReference type="PROSITE" id="PS00770">
    <property type="entry name" value="AA_TRANSFER_CLASS_4"/>
    <property type="match status" value="1"/>
</dbReference>
<evidence type="ECO:0000256" key="14">
    <source>
        <dbReference type="ARBA" id="ARBA00049229"/>
    </source>
</evidence>
<organism evidence="18 19">
    <name type="scientific">Marinicrinis sediminis</name>
    <dbReference type="NCBI Taxonomy" id="1652465"/>
    <lineage>
        <taxon>Bacteria</taxon>
        <taxon>Bacillati</taxon>
        <taxon>Bacillota</taxon>
        <taxon>Bacilli</taxon>
        <taxon>Bacillales</taxon>
        <taxon>Paenibacillaceae</taxon>
    </lineage>
</organism>
<evidence type="ECO:0000256" key="4">
    <source>
        <dbReference type="ARBA" id="ARBA00004931"/>
    </source>
</evidence>